<evidence type="ECO:0000313" key="1">
    <source>
        <dbReference type="EMBL" id="KAJ9112404.1"/>
    </source>
</evidence>
<sequence>MSQTNEFFCQACGRHTSHAAEKRKQASTHGKPSVEIVEGWKRLLDEAGKGGKWTAVTCSEVQRKVFEEPIGEGSQGTNGATQRLDDISGPEDNQRLGMKKAKDREDTRRAARLLYHFGFQHFAPRPPSSAPDTSTTSPAKDRKSERGAATSNKHEDGFRLEAVQNGKVIQDVTHAKGEWGLRYRRD</sequence>
<reference evidence="1" key="1">
    <citation type="submission" date="2023-04" db="EMBL/GenBank/DDBJ databases">
        <title>Draft Genome sequencing of Naganishia species isolated from polar environments using Oxford Nanopore Technology.</title>
        <authorList>
            <person name="Leo P."/>
            <person name="Venkateswaran K."/>
        </authorList>
    </citation>
    <scope>NUCLEOTIDE SEQUENCE</scope>
    <source>
        <strain evidence="1">MNA-CCFEE 5262</strain>
    </source>
</reference>
<dbReference type="EMBL" id="JASBWS010000015">
    <property type="protein sequence ID" value="KAJ9112404.1"/>
    <property type="molecule type" value="Genomic_DNA"/>
</dbReference>
<dbReference type="Proteomes" id="UP001230649">
    <property type="component" value="Unassembled WGS sequence"/>
</dbReference>
<evidence type="ECO:0000313" key="2">
    <source>
        <dbReference type="Proteomes" id="UP001230649"/>
    </source>
</evidence>
<name>A0ACC2WKY2_9TREE</name>
<proteinExistence type="predicted"/>
<gene>
    <name evidence="1" type="ORF">QFC20_002192</name>
</gene>
<accession>A0ACC2WKY2</accession>
<keyword evidence="2" id="KW-1185">Reference proteome</keyword>
<comment type="caution">
    <text evidence="1">The sequence shown here is derived from an EMBL/GenBank/DDBJ whole genome shotgun (WGS) entry which is preliminary data.</text>
</comment>
<protein>
    <submittedName>
        <fullName evidence="1">Uncharacterized protein</fullName>
    </submittedName>
</protein>
<organism evidence="1 2">
    <name type="scientific">Naganishia adeliensis</name>
    <dbReference type="NCBI Taxonomy" id="92952"/>
    <lineage>
        <taxon>Eukaryota</taxon>
        <taxon>Fungi</taxon>
        <taxon>Dikarya</taxon>
        <taxon>Basidiomycota</taxon>
        <taxon>Agaricomycotina</taxon>
        <taxon>Tremellomycetes</taxon>
        <taxon>Filobasidiales</taxon>
        <taxon>Filobasidiaceae</taxon>
        <taxon>Naganishia</taxon>
    </lineage>
</organism>